<evidence type="ECO:0000256" key="5">
    <source>
        <dbReference type="ARBA" id="ARBA00022692"/>
    </source>
</evidence>
<name>A0A9W6TVR3_9STRA</name>
<comment type="subcellular location">
    <subcellularLocation>
        <location evidence="10">Endomembrane system</location>
        <topology evidence="10">Single-pass membrane protein</topology>
    </subcellularLocation>
    <subcellularLocation>
        <location evidence="1">Golgi apparatus membrane</location>
    </subcellularLocation>
    <subcellularLocation>
        <location evidence="2">Membrane</location>
        <topology evidence="2">Single-pass type II membrane protein</topology>
    </subcellularLocation>
</comment>
<accession>A0A9W6TVR3</accession>
<evidence type="ECO:0000256" key="1">
    <source>
        <dbReference type="ARBA" id="ARBA00004394"/>
    </source>
</evidence>
<dbReference type="PANTHER" id="PTHR31646">
    <property type="entry name" value="ALPHA-1,2-MANNOSYLTRANSFERASE MNN2"/>
    <property type="match status" value="1"/>
</dbReference>
<protein>
    <submittedName>
        <fullName evidence="11">Unnamed protein product</fullName>
    </submittedName>
</protein>
<evidence type="ECO:0000256" key="8">
    <source>
        <dbReference type="ARBA" id="ARBA00023034"/>
    </source>
</evidence>
<dbReference type="OrthoDB" id="430354at2759"/>
<dbReference type="SUPFAM" id="SSF53448">
    <property type="entry name" value="Nucleotide-diphospho-sugar transferases"/>
    <property type="match status" value="1"/>
</dbReference>
<evidence type="ECO:0000256" key="4">
    <source>
        <dbReference type="ARBA" id="ARBA00022679"/>
    </source>
</evidence>
<dbReference type="InterPro" id="IPR029044">
    <property type="entry name" value="Nucleotide-diphossugar_trans"/>
</dbReference>
<evidence type="ECO:0000256" key="2">
    <source>
        <dbReference type="ARBA" id="ARBA00004606"/>
    </source>
</evidence>
<dbReference type="Pfam" id="PF11051">
    <property type="entry name" value="Mannosyl_trans3"/>
    <property type="match status" value="1"/>
</dbReference>
<keyword evidence="9" id="KW-0472">Membrane</keyword>
<evidence type="ECO:0000313" key="11">
    <source>
        <dbReference type="EMBL" id="GMF20833.1"/>
    </source>
</evidence>
<dbReference type="GO" id="GO:0000026">
    <property type="term" value="F:alpha-1,2-mannosyltransferase activity"/>
    <property type="evidence" value="ECO:0007669"/>
    <property type="project" value="TreeGrafter"/>
</dbReference>
<evidence type="ECO:0000256" key="7">
    <source>
        <dbReference type="ARBA" id="ARBA00022989"/>
    </source>
</evidence>
<keyword evidence="5" id="KW-0812">Transmembrane</keyword>
<dbReference type="GO" id="GO:0046354">
    <property type="term" value="P:mannan biosynthetic process"/>
    <property type="evidence" value="ECO:0007669"/>
    <property type="project" value="TreeGrafter"/>
</dbReference>
<dbReference type="InterPro" id="IPR022751">
    <property type="entry name" value="Alpha_mannosyltransferase"/>
</dbReference>
<reference evidence="11" key="1">
    <citation type="submission" date="2023-04" db="EMBL/GenBank/DDBJ databases">
        <title>Phytophthora fragariaefolia NBRC 109709.</title>
        <authorList>
            <person name="Ichikawa N."/>
            <person name="Sato H."/>
            <person name="Tonouchi N."/>
        </authorList>
    </citation>
    <scope>NUCLEOTIDE SEQUENCE</scope>
    <source>
        <strain evidence="11">NBRC 109709</strain>
    </source>
</reference>
<dbReference type="Proteomes" id="UP001165121">
    <property type="component" value="Unassembled WGS sequence"/>
</dbReference>
<dbReference type="AlphaFoldDB" id="A0A9W6TVR3"/>
<comment type="similarity">
    <text evidence="3">Belongs to the MNN1/MNT family.</text>
</comment>
<dbReference type="GO" id="GO:0000139">
    <property type="term" value="C:Golgi membrane"/>
    <property type="evidence" value="ECO:0007669"/>
    <property type="project" value="UniProtKB-SubCell"/>
</dbReference>
<keyword evidence="6" id="KW-0735">Signal-anchor</keyword>
<keyword evidence="12" id="KW-1185">Reference proteome</keyword>
<gene>
    <name evidence="11" type="ORF">Pfra01_000259300</name>
</gene>
<evidence type="ECO:0000313" key="12">
    <source>
        <dbReference type="Proteomes" id="UP001165121"/>
    </source>
</evidence>
<dbReference type="Gene3D" id="3.90.550.10">
    <property type="entry name" value="Spore Coat Polysaccharide Biosynthesis Protein SpsA, Chain A"/>
    <property type="match status" value="1"/>
</dbReference>
<comment type="caution">
    <text evidence="11">The sequence shown here is derived from an EMBL/GenBank/DDBJ whole genome shotgun (WGS) entry which is preliminary data.</text>
</comment>
<keyword evidence="7" id="KW-1133">Transmembrane helix</keyword>
<evidence type="ECO:0000256" key="3">
    <source>
        <dbReference type="ARBA" id="ARBA00009105"/>
    </source>
</evidence>
<evidence type="ECO:0000256" key="6">
    <source>
        <dbReference type="ARBA" id="ARBA00022968"/>
    </source>
</evidence>
<keyword evidence="4" id="KW-0808">Transferase</keyword>
<dbReference type="PANTHER" id="PTHR31646:SF1">
    <property type="entry name" value="ALPHA-1,2-MANNOSYLTRANSFERASE MNN2"/>
    <property type="match status" value="1"/>
</dbReference>
<evidence type="ECO:0000256" key="9">
    <source>
        <dbReference type="ARBA" id="ARBA00023136"/>
    </source>
</evidence>
<dbReference type="EMBL" id="BSXT01000208">
    <property type="protein sequence ID" value="GMF20833.1"/>
    <property type="molecule type" value="Genomic_DNA"/>
</dbReference>
<organism evidence="11 12">
    <name type="scientific">Phytophthora fragariaefolia</name>
    <dbReference type="NCBI Taxonomy" id="1490495"/>
    <lineage>
        <taxon>Eukaryota</taxon>
        <taxon>Sar</taxon>
        <taxon>Stramenopiles</taxon>
        <taxon>Oomycota</taxon>
        <taxon>Peronosporomycetes</taxon>
        <taxon>Peronosporales</taxon>
        <taxon>Peronosporaceae</taxon>
        <taxon>Phytophthora</taxon>
    </lineage>
</organism>
<proteinExistence type="inferred from homology"/>
<keyword evidence="8" id="KW-0333">Golgi apparatus</keyword>
<evidence type="ECO:0000256" key="10">
    <source>
        <dbReference type="ARBA" id="ARBA00037847"/>
    </source>
</evidence>
<sequence>MPVPHQGYSHPPCQTHEMEPLIDAAVSPIRALTEPVVRCWQRWPRVLLTLGALLYVSVLVIWASNNSDKSIDDAKLSAVEEESLVPVRPLPSDELVPRRLQCVAWRATGRCRPNGPREPQNDKKCSDTIVNDMSGFCEVEDIDTGERFRVMQRHCTSLKGNVKFRCSDSSAFVNYRFKGRAAVEKALDTGFSLPHVAERGQSPRDGIVMVVYPKLLASAYATVRVLREVLNCRLPIEIWFHVDEIGNDFGLLAPLQQLAIFVGNVSFHPMYNPRAKVFLSKVFAIYNSHFERVLFLDADNVPTRDPTFLFASPEFQANGAVFWPDFWHPRRTLFNLQARSMLWELLDIPFVDMFEQESGQLLVDRSWHAAPLELVYFYAFHEPNFIEKLEVVYGDKDLFRLAWIKLKASFHMIDALPAMAGRSINGSFCGMTMVQHDAVGEILFLHRNQHKLTGERDEELEKAAADNPVISPENALGAPQPDGYPDPVIWTHLLSFRKDANRKFYTIDAYRAAPQFPQSQPCYGKRYVEKQKLFELQELANFSFAGIETDIRHFAMEAAKLRHAQATARVGEQSTNFTRD</sequence>